<reference evidence="1 2" key="1">
    <citation type="journal article" date="2018" name="Nat. Ecol. Evol.">
        <title>Pezizomycetes genomes reveal the molecular basis of ectomycorrhizal truffle lifestyle.</title>
        <authorList>
            <person name="Murat C."/>
            <person name="Payen T."/>
            <person name="Noel B."/>
            <person name="Kuo A."/>
            <person name="Morin E."/>
            <person name="Chen J."/>
            <person name="Kohler A."/>
            <person name="Krizsan K."/>
            <person name="Balestrini R."/>
            <person name="Da Silva C."/>
            <person name="Montanini B."/>
            <person name="Hainaut M."/>
            <person name="Levati E."/>
            <person name="Barry K.W."/>
            <person name="Belfiori B."/>
            <person name="Cichocki N."/>
            <person name="Clum A."/>
            <person name="Dockter R.B."/>
            <person name="Fauchery L."/>
            <person name="Guy J."/>
            <person name="Iotti M."/>
            <person name="Le Tacon F."/>
            <person name="Lindquist E.A."/>
            <person name="Lipzen A."/>
            <person name="Malagnac F."/>
            <person name="Mello A."/>
            <person name="Molinier V."/>
            <person name="Miyauchi S."/>
            <person name="Poulain J."/>
            <person name="Riccioni C."/>
            <person name="Rubini A."/>
            <person name="Sitrit Y."/>
            <person name="Splivallo R."/>
            <person name="Traeger S."/>
            <person name="Wang M."/>
            <person name="Zifcakova L."/>
            <person name="Wipf D."/>
            <person name="Zambonelli A."/>
            <person name="Paolocci F."/>
            <person name="Nowrousian M."/>
            <person name="Ottonello S."/>
            <person name="Baldrian P."/>
            <person name="Spatafora J.W."/>
            <person name="Henrissat B."/>
            <person name="Nagy L.G."/>
            <person name="Aury J.M."/>
            <person name="Wincker P."/>
            <person name="Grigoriev I.V."/>
            <person name="Bonfante P."/>
            <person name="Martin F.M."/>
        </authorList>
    </citation>
    <scope>NUCLEOTIDE SEQUENCE [LARGE SCALE GENOMIC DNA]</scope>
    <source>
        <strain evidence="1 2">RN42</strain>
    </source>
</reference>
<keyword evidence="2" id="KW-1185">Reference proteome</keyword>
<gene>
    <name evidence="1" type="ORF">BJ508DRAFT_411899</name>
</gene>
<dbReference type="AlphaFoldDB" id="A0A3N4IJ81"/>
<protein>
    <submittedName>
        <fullName evidence="1">Uncharacterized protein</fullName>
    </submittedName>
</protein>
<sequence>MATFLTLPPEVHIRIIDHHISNINEAERFKFFHYKYNDERTYKATIKNSLEANLKPIFALLPSSLGELMPGTDILAAWVAFQFAIATARRLKESFSMIGIEAAMFSAERNSLWIDKRSYSAVLEAPLGGRLSEILETLVEAVEHARAARKLSDSAVVWFWTCVLDVWKDDERYPVRVQSLPKEIHRFRYLLYIFETVLNRRGLCSRVPWGKVSEVKQKFDFESGLLEIARSRDQVALSTFLLERSRE</sequence>
<dbReference type="EMBL" id="ML119653">
    <property type="protein sequence ID" value="RPA85487.1"/>
    <property type="molecule type" value="Genomic_DNA"/>
</dbReference>
<organism evidence="1 2">
    <name type="scientific">Ascobolus immersus RN42</name>
    <dbReference type="NCBI Taxonomy" id="1160509"/>
    <lineage>
        <taxon>Eukaryota</taxon>
        <taxon>Fungi</taxon>
        <taxon>Dikarya</taxon>
        <taxon>Ascomycota</taxon>
        <taxon>Pezizomycotina</taxon>
        <taxon>Pezizomycetes</taxon>
        <taxon>Pezizales</taxon>
        <taxon>Ascobolaceae</taxon>
        <taxon>Ascobolus</taxon>
    </lineage>
</organism>
<dbReference type="Proteomes" id="UP000275078">
    <property type="component" value="Unassembled WGS sequence"/>
</dbReference>
<name>A0A3N4IJ81_ASCIM</name>
<proteinExistence type="predicted"/>
<evidence type="ECO:0000313" key="2">
    <source>
        <dbReference type="Proteomes" id="UP000275078"/>
    </source>
</evidence>
<accession>A0A3N4IJ81</accession>
<evidence type="ECO:0000313" key="1">
    <source>
        <dbReference type="EMBL" id="RPA85487.1"/>
    </source>
</evidence>